<gene>
    <name evidence="2" type="ORF">GALMADRAFT_218678</name>
</gene>
<dbReference type="GO" id="GO:0003735">
    <property type="term" value="F:structural constituent of ribosome"/>
    <property type="evidence" value="ECO:0007669"/>
    <property type="project" value="TreeGrafter"/>
</dbReference>
<dbReference type="PANTHER" id="PTHR28158:SF1">
    <property type="entry name" value="SMALL RIBOSOMAL SUBUNIT PROTEIN MS45"/>
    <property type="match status" value="1"/>
</dbReference>
<evidence type="ECO:0000256" key="1">
    <source>
        <dbReference type="SAM" id="MobiDB-lite"/>
    </source>
</evidence>
<dbReference type="Pfam" id="PF12298">
    <property type="entry name" value="Bot1p"/>
    <property type="match status" value="1"/>
</dbReference>
<dbReference type="PANTHER" id="PTHR28158">
    <property type="entry name" value="37S RIBOSOMAL PROTEIN S35, MITOCHONDRIAL"/>
    <property type="match status" value="1"/>
</dbReference>
<feature type="compositionally biased region" description="Acidic residues" evidence="1">
    <location>
        <begin position="48"/>
        <end position="60"/>
    </location>
</feature>
<dbReference type="EMBL" id="KL142367">
    <property type="protein sequence ID" value="KDR85582.1"/>
    <property type="molecule type" value="Genomic_DNA"/>
</dbReference>
<name>A0A067TTD3_GALM3</name>
<keyword evidence="3" id="KW-1185">Reference proteome</keyword>
<dbReference type="AlphaFoldDB" id="A0A067TTD3"/>
<reference evidence="3" key="1">
    <citation type="journal article" date="2014" name="Proc. Natl. Acad. Sci. U.S.A.">
        <title>Extensive sampling of basidiomycete genomes demonstrates inadequacy of the white-rot/brown-rot paradigm for wood decay fungi.</title>
        <authorList>
            <person name="Riley R."/>
            <person name="Salamov A.A."/>
            <person name="Brown D.W."/>
            <person name="Nagy L.G."/>
            <person name="Floudas D."/>
            <person name="Held B.W."/>
            <person name="Levasseur A."/>
            <person name="Lombard V."/>
            <person name="Morin E."/>
            <person name="Otillar R."/>
            <person name="Lindquist E.A."/>
            <person name="Sun H."/>
            <person name="LaButti K.M."/>
            <person name="Schmutz J."/>
            <person name="Jabbour D."/>
            <person name="Luo H."/>
            <person name="Baker S.E."/>
            <person name="Pisabarro A.G."/>
            <person name="Walton J.D."/>
            <person name="Blanchette R.A."/>
            <person name="Henrissat B."/>
            <person name="Martin F."/>
            <person name="Cullen D."/>
            <person name="Hibbett D.S."/>
            <person name="Grigoriev I.V."/>
        </authorList>
    </citation>
    <scope>NUCLEOTIDE SEQUENCE [LARGE SCALE GENOMIC DNA]</scope>
    <source>
        <strain evidence="3">CBS 339.88</strain>
    </source>
</reference>
<protein>
    <submittedName>
        <fullName evidence="2">Uncharacterized protein</fullName>
    </submittedName>
</protein>
<dbReference type="STRING" id="685588.A0A067TTD3"/>
<accession>A0A067TTD3</accession>
<feature type="region of interest" description="Disordered" evidence="1">
    <location>
        <begin position="264"/>
        <end position="283"/>
    </location>
</feature>
<organism evidence="2 3">
    <name type="scientific">Galerina marginata (strain CBS 339.88)</name>
    <dbReference type="NCBI Taxonomy" id="685588"/>
    <lineage>
        <taxon>Eukaryota</taxon>
        <taxon>Fungi</taxon>
        <taxon>Dikarya</taxon>
        <taxon>Basidiomycota</taxon>
        <taxon>Agaricomycotina</taxon>
        <taxon>Agaricomycetes</taxon>
        <taxon>Agaricomycetidae</taxon>
        <taxon>Agaricales</taxon>
        <taxon>Agaricineae</taxon>
        <taxon>Strophariaceae</taxon>
        <taxon>Galerina</taxon>
    </lineage>
</organism>
<dbReference type="OrthoDB" id="10052321at2759"/>
<proteinExistence type="predicted"/>
<dbReference type="GO" id="GO:0032543">
    <property type="term" value="P:mitochondrial translation"/>
    <property type="evidence" value="ECO:0007669"/>
    <property type="project" value="TreeGrafter"/>
</dbReference>
<dbReference type="InterPro" id="IPR021036">
    <property type="entry name" value="Ribosomal_mS45"/>
</dbReference>
<feature type="region of interest" description="Disordered" evidence="1">
    <location>
        <begin position="38"/>
        <end position="74"/>
    </location>
</feature>
<sequence length="340" mass="38715">MLPHLSPCLKPCLRSLSRPLASTSFSVQRRGIFSSLPRRARLIPGPDADPEQEPESEFEEMSSQAEGEREKQPSTYKEFIEKIGNRYQYAQPQQWLAPSTPFPMNPSFKPPPPISDHQKDVIFGKFLADPLVNSPRKLAARYNISLKRMDAILRLKGMERHWLKANHGTPLQTGFQIGMDKLLNAFTHPSIASQSRSPVAAGVVEDRSDVTQADKLEQLERRDAARYRYERMYWESTPEDGREPLLPGVLEAAKKRTQLKDAATKAKANRMLPTHPPKSPWMQRPQHSFVAWRRGGVATRFVDAGAEFLDVDALLKSRASKRHKLQQRKAYENKLQVLSK</sequence>
<dbReference type="HOGENOM" id="CLU_068719_0_0_1"/>
<evidence type="ECO:0000313" key="2">
    <source>
        <dbReference type="EMBL" id="KDR85582.1"/>
    </source>
</evidence>
<dbReference type="GO" id="GO:0005763">
    <property type="term" value="C:mitochondrial small ribosomal subunit"/>
    <property type="evidence" value="ECO:0007669"/>
    <property type="project" value="TreeGrafter"/>
</dbReference>
<evidence type="ECO:0000313" key="3">
    <source>
        <dbReference type="Proteomes" id="UP000027222"/>
    </source>
</evidence>
<dbReference type="Proteomes" id="UP000027222">
    <property type="component" value="Unassembled WGS sequence"/>
</dbReference>